<dbReference type="Proteomes" id="UP000076722">
    <property type="component" value="Unassembled WGS sequence"/>
</dbReference>
<feature type="compositionally biased region" description="Polar residues" evidence="1">
    <location>
        <begin position="258"/>
        <end position="269"/>
    </location>
</feature>
<evidence type="ECO:0000313" key="2">
    <source>
        <dbReference type="EMBL" id="KZS91926.1"/>
    </source>
</evidence>
<sequence length="416" mass="45630">MAFQNPLDSDIANDPQCATWNPTSVQCVCGKWIPLRPSPSSRLEPWEVHKTLCPLQTFTSMDSRRPPTPLWQNLCAPHLDRQALRPSYDDPHQNQISGDSRVNTASINSSNLPLASHVSTRQISSNATEPFRTQYQIGSPGPSTTRSRKGRKHLWSSGPSLDPIDSGEPSRVQTRSIGYDDSLQDISIRTEPMDVDVGLSPIMIHPSSASNTAHNPMANIWTGIACTFRFRVKWKDPESDGTGHGHGGSEEVLAPNSAGGSISGNTSGTPIVVDEDSRTSAWISDSDNNPLDVQTSVQRPKITELCAQRGFSPDKSDLPTSTPRPPIYFRPQYPSFFPDSHQEPLNKLTSRIPVQWFQQGVRETMDRQEAGYPDLVGAYLNAPVSYADDSANTIARDNQPEIVAASAYEDPAIASQ</sequence>
<dbReference type="AlphaFoldDB" id="A0A164SYS3"/>
<dbReference type="EMBL" id="KV419412">
    <property type="protein sequence ID" value="KZS91926.1"/>
    <property type="molecule type" value="Genomic_DNA"/>
</dbReference>
<proteinExistence type="predicted"/>
<feature type="region of interest" description="Disordered" evidence="1">
    <location>
        <begin position="238"/>
        <end position="270"/>
    </location>
</feature>
<reference evidence="2 3" key="1">
    <citation type="journal article" date="2016" name="Mol. Biol. Evol.">
        <title>Comparative Genomics of Early-Diverging Mushroom-Forming Fungi Provides Insights into the Origins of Lignocellulose Decay Capabilities.</title>
        <authorList>
            <person name="Nagy L.G."/>
            <person name="Riley R."/>
            <person name="Tritt A."/>
            <person name="Adam C."/>
            <person name="Daum C."/>
            <person name="Floudas D."/>
            <person name="Sun H."/>
            <person name="Yadav J.S."/>
            <person name="Pangilinan J."/>
            <person name="Larsson K.H."/>
            <person name="Matsuura K."/>
            <person name="Barry K."/>
            <person name="Labutti K."/>
            <person name="Kuo R."/>
            <person name="Ohm R.A."/>
            <person name="Bhattacharya S.S."/>
            <person name="Shirouzu T."/>
            <person name="Yoshinaga Y."/>
            <person name="Martin F.M."/>
            <person name="Grigoriev I.V."/>
            <person name="Hibbett D.S."/>
        </authorList>
    </citation>
    <scope>NUCLEOTIDE SEQUENCE [LARGE SCALE GENOMIC DNA]</scope>
    <source>
        <strain evidence="2 3">HHB9708</strain>
    </source>
</reference>
<organism evidence="2 3">
    <name type="scientific">Sistotremastrum niveocremeum HHB9708</name>
    <dbReference type="NCBI Taxonomy" id="1314777"/>
    <lineage>
        <taxon>Eukaryota</taxon>
        <taxon>Fungi</taxon>
        <taxon>Dikarya</taxon>
        <taxon>Basidiomycota</taxon>
        <taxon>Agaricomycotina</taxon>
        <taxon>Agaricomycetes</taxon>
        <taxon>Sistotremastrales</taxon>
        <taxon>Sistotremastraceae</taxon>
        <taxon>Sertulicium</taxon>
        <taxon>Sertulicium niveocremeum</taxon>
    </lineage>
</organism>
<protein>
    <submittedName>
        <fullName evidence="2">Uncharacterized protein</fullName>
    </submittedName>
</protein>
<feature type="compositionally biased region" description="Basic and acidic residues" evidence="1">
    <location>
        <begin position="238"/>
        <end position="249"/>
    </location>
</feature>
<gene>
    <name evidence="2" type="ORF">SISNIDRAFT_486868</name>
</gene>
<evidence type="ECO:0000256" key="1">
    <source>
        <dbReference type="SAM" id="MobiDB-lite"/>
    </source>
</evidence>
<name>A0A164SYS3_9AGAM</name>
<feature type="compositionally biased region" description="Polar residues" evidence="1">
    <location>
        <begin position="93"/>
        <end position="145"/>
    </location>
</feature>
<accession>A0A164SYS3</accession>
<feature type="region of interest" description="Disordered" evidence="1">
    <location>
        <begin position="85"/>
        <end position="177"/>
    </location>
</feature>
<evidence type="ECO:0000313" key="3">
    <source>
        <dbReference type="Proteomes" id="UP000076722"/>
    </source>
</evidence>
<keyword evidence="3" id="KW-1185">Reference proteome</keyword>